<dbReference type="HOGENOM" id="CLU_313282_0_0_6"/>
<accession>A8GZT9</accession>
<evidence type="ECO:0000313" key="2">
    <source>
        <dbReference type="EMBL" id="ABV85826.1"/>
    </source>
</evidence>
<dbReference type="OrthoDB" id="5826322at2"/>
<proteinExistence type="predicted"/>
<gene>
    <name evidence="2" type="ordered locus">Spea_0498</name>
</gene>
<evidence type="ECO:0000313" key="3">
    <source>
        <dbReference type="Proteomes" id="UP000002608"/>
    </source>
</evidence>
<name>A8GZT9_SHEPA</name>
<dbReference type="AlphaFoldDB" id="A8GZT9"/>
<feature type="region of interest" description="Disordered" evidence="1">
    <location>
        <begin position="340"/>
        <end position="365"/>
    </location>
</feature>
<evidence type="ECO:0000256" key="1">
    <source>
        <dbReference type="SAM" id="MobiDB-lite"/>
    </source>
</evidence>
<organism evidence="2 3">
    <name type="scientific">Shewanella pealeana (strain ATCC 700345 / ANG-SQ1)</name>
    <dbReference type="NCBI Taxonomy" id="398579"/>
    <lineage>
        <taxon>Bacteria</taxon>
        <taxon>Pseudomonadati</taxon>
        <taxon>Pseudomonadota</taxon>
        <taxon>Gammaproteobacteria</taxon>
        <taxon>Alteromonadales</taxon>
        <taxon>Shewanellaceae</taxon>
        <taxon>Shewanella</taxon>
    </lineage>
</organism>
<dbReference type="eggNOG" id="ENOG5033PIZ">
    <property type="taxonomic scope" value="Bacteria"/>
</dbReference>
<sequence length="939" mass="106265">MAQFDKYVSIVVDPRSPESISSALAEYRQHIEKGSAFRLTMNLLLNVQFVKSGGVALTIEDAGDNRTLVEQAINACRDEQKLSYISEPVLFGAALNFPELMPAVVETVEALVAFSRSRNDSNDLWIDDCNAFGIEALYMLIESDASYSPMLARFLVPYWDTQTMTAPLCLLSNLVSKHGWSRDLIKAYVWCDGAEVRRYFFEGEDYDARQPDLLAHFESHPDDYSYFKSELLARLQTSPILVFADESNSLTQMLFEYYGTMGAWPVGCERWDLQEQVESSQEEWQDRVKQQLICGAKVEDEIIALAAILTETHNESDFFALAEAQLNGLDNVYQAWMEPAEVEAEQESEEESDVESEPEVEPRHWDEKAGRSFFSCLNPRLELLTQNRLERLSDELGYRDGQEIVEALPYMPVHLGGSAYLAQRLLQQPSFAERDAIEQWLEQHLSKLLTDFVLKYCDVAEADTEALRQWLTYVEKPGVEVEVTQQSDAKMIELVRAGMAKDGGKSGPDISAKQAAYWTLFSYDGGQRYMLTSLLLQSASKLNQSAETNQFEPSSQIVQLAKRHWQLWLSIAPQRVINRIVKFKADYPLYAAINDQDAETALFDLLQQHGVSDATLEAFTLMTDQQVADYRPADSRFARRYADKVAQYAALDSADTSMIGRQQLKQFETLLRELEYCREDQVLEFFQHLKAVNPSIALPIMPMFEVALLNTLKEDFEDDTAQAVHDKLMAYLASGEGLEALSPQALKLAKLQGWNPYPMYRGKLGPADFIWLLPNEMAERLALFLAQLGKRGLHWLGRSSVENAYVASQIQSGDIAMAERWSHPEVGNERHRDSDIGDALDVAKQSWALNWLDRAGVPASSLVYFAVHEGYEQQAFVCRLAAENRLPDMQDWLTSNERVQLLEMLQGEESLSEACTQSFLQDCSSAVKQLAGKLFGNRA</sequence>
<dbReference type="RefSeq" id="WP_012153764.1">
    <property type="nucleotide sequence ID" value="NC_009901.1"/>
</dbReference>
<reference evidence="2 3" key="1">
    <citation type="submission" date="2007-10" db="EMBL/GenBank/DDBJ databases">
        <title>Complete sequence of Shewanella pealeana ATCC 700345.</title>
        <authorList>
            <consortium name="US DOE Joint Genome Institute"/>
            <person name="Copeland A."/>
            <person name="Lucas S."/>
            <person name="Lapidus A."/>
            <person name="Barry K."/>
            <person name="Glavina del Rio T."/>
            <person name="Dalin E."/>
            <person name="Tice H."/>
            <person name="Pitluck S."/>
            <person name="Chertkov O."/>
            <person name="Brettin T."/>
            <person name="Bruce D."/>
            <person name="Detter J.C."/>
            <person name="Han C."/>
            <person name="Schmutz J."/>
            <person name="Larimer F."/>
            <person name="Land M."/>
            <person name="Hauser L."/>
            <person name="Kyrpides N."/>
            <person name="Kim E."/>
            <person name="Zhao J.-S.Z."/>
            <person name="Manno D."/>
            <person name="Hawari J."/>
            <person name="Richardson P."/>
        </authorList>
    </citation>
    <scope>NUCLEOTIDE SEQUENCE [LARGE SCALE GENOMIC DNA]</scope>
    <source>
        <strain evidence="3">ATCC 700345 / ANG-SQ1</strain>
    </source>
</reference>
<dbReference type="Proteomes" id="UP000002608">
    <property type="component" value="Chromosome"/>
</dbReference>
<protein>
    <submittedName>
        <fullName evidence="2">Uncharacterized protein</fullName>
    </submittedName>
</protein>
<dbReference type="EMBL" id="CP000851">
    <property type="protein sequence ID" value="ABV85826.1"/>
    <property type="molecule type" value="Genomic_DNA"/>
</dbReference>
<keyword evidence="3" id="KW-1185">Reference proteome</keyword>
<feature type="compositionally biased region" description="Acidic residues" evidence="1">
    <location>
        <begin position="340"/>
        <end position="359"/>
    </location>
</feature>
<dbReference type="KEGG" id="spl:Spea_0498"/>